<proteinExistence type="predicted"/>
<organism evidence="2 3">
    <name type="scientific">Sphingobium fluviale</name>
    <dbReference type="NCBI Taxonomy" id="2506423"/>
    <lineage>
        <taxon>Bacteria</taxon>
        <taxon>Pseudomonadati</taxon>
        <taxon>Pseudomonadota</taxon>
        <taxon>Alphaproteobacteria</taxon>
        <taxon>Sphingomonadales</taxon>
        <taxon>Sphingomonadaceae</taxon>
        <taxon>Sphingobium</taxon>
    </lineage>
</organism>
<dbReference type="Pfam" id="PF18863">
    <property type="entry name" value="AbiJ_NTD4"/>
    <property type="match status" value="1"/>
</dbReference>
<sequence>MTASKKRLISVHSAETSGGRRAARFSNVSPVCPCYAMSMTDAGNSFSERFNYNAPDAEITIREDAPDVLRVGLTQLAYAADFGGKALRELVCAVLLKRPDYAHNWGPENVAREVDDLMSEAPWFKVYDIAERLHTEIGKHDYTGTRQDDFTRRLNQLFRENGIGWQIEDGKIMARGSEAFALSTRDAVETMRAAGTPTAANEVHEALRDISRRPHADTTGAIQHAMAALECVAREVSGSSDTLGPIINRLPLPPPLDAALHKLWGFTSQEGRHLQEGRDPQFAEAELVVTVASAISVYLLRHRARSQQG</sequence>
<dbReference type="Proteomes" id="UP000290958">
    <property type="component" value="Unassembled WGS sequence"/>
</dbReference>
<accession>A0A4Q1KPU2</accession>
<dbReference type="RefSeq" id="WP_066765429.1">
    <property type="nucleotide sequence ID" value="NZ_SBKP01000001.1"/>
</dbReference>
<evidence type="ECO:0000313" key="3">
    <source>
        <dbReference type="Proteomes" id="UP000290958"/>
    </source>
</evidence>
<name>A0A4Q1KPU2_9SPHN</name>
<keyword evidence="3" id="KW-1185">Reference proteome</keyword>
<dbReference type="AlphaFoldDB" id="A0A4Q1KPU2"/>
<feature type="domain" description="HEPN AbiJ-N-terminal" evidence="1">
    <location>
        <begin position="45"/>
        <end position="189"/>
    </location>
</feature>
<dbReference type="OrthoDB" id="9786278at2"/>
<reference evidence="3" key="1">
    <citation type="submission" date="2019-01" db="EMBL/GenBank/DDBJ databases">
        <title>Cytophagaceae bacterium strain CAR-16.</title>
        <authorList>
            <person name="Chen W.-M."/>
        </authorList>
    </citation>
    <scope>NUCLEOTIDE SEQUENCE [LARGE SCALE GENOMIC DNA]</scope>
    <source>
        <strain evidence="3">CHR27</strain>
    </source>
</reference>
<protein>
    <recommendedName>
        <fullName evidence="1">HEPN AbiJ-N-terminal domain-containing protein</fullName>
    </recommendedName>
</protein>
<dbReference type="InterPro" id="IPR049503">
    <property type="entry name" value="AbiJ_NTD4"/>
</dbReference>
<evidence type="ECO:0000313" key="2">
    <source>
        <dbReference type="EMBL" id="RXR30914.1"/>
    </source>
</evidence>
<dbReference type="EMBL" id="SBKP01000001">
    <property type="protein sequence ID" value="RXR30914.1"/>
    <property type="molecule type" value="Genomic_DNA"/>
</dbReference>
<comment type="caution">
    <text evidence="2">The sequence shown here is derived from an EMBL/GenBank/DDBJ whole genome shotgun (WGS) entry which is preliminary data.</text>
</comment>
<evidence type="ECO:0000259" key="1">
    <source>
        <dbReference type="Pfam" id="PF18863"/>
    </source>
</evidence>
<gene>
    <name evidence="2" type="ORF">EQG66_01090</name>
</gene>